<dbReference type="Gene3D" id="1.10.10.1150">
    <property type="entry name" value="Coenzyme PQQ synthesis protein D (PqqD)"/>
    <property type="match status" value="1"/>
</dbReference>
<accession>A0A5S9PUT9</accession>
<dbReference type="Pfam" id="PF05402">
    <property type="entry name" value="PqqD"/>
    <property type="match status" value="1"/>
</dbReference>
<dbReference type="InterPro" id="IPR041881">
    <property type="entry name" value="PqqD_sf"/>
</dbReference>
<organism evidence="1 2">
    <name type="scientific">BD1-7 clade bacterium</name>
    <dbReference type="NCBI Taxonomy" id="2029982"/>
    <lineage>
        <taxon>Bacteria</taxon>
        <taxon>Pseudomonadati</taxon>
        <taxon>Pseudomonadota</taxon>
        <taxon>Gammaproteobacteria</taxon>
        <taxon>Cellvibrionales</taxon>
        <taxon>Spongiibacteraceae</taxon>
        <taxon>BD1-7 clade</taxon>
    </lineage>
</organism>
<gene>
    <name evidence="1" type="primary">pqqD_2</name>
    <name evidence="1" type="ORF">OPDIPICF_01290</name>
</gene>
<sequence length="91" mass="10395">MLDLNTTVERNPSQLDCELDGEFVLMCTETGKYFKLDQVSALIWQLLETPQTGLAISSKMQESYDVTEAQCNQEVLRFLTQLADKQFINIT</sequence>
<proteinExistence type="predicted"/>
<dbReference type="InterPro" id="IPR008792">
    <property type="entry name" value="PQQD"/>
</dbReference>
<evidence type="ECO:0000313" key="2">
    <source>
        <dbReference type="Proteomes" id="UP000441399"/>
    </source>
</evidence>
<dbReference type="EMBL" id="CACSIO010000012">
    <property type="protein sequence ID" value="CAA0108006.1"/>
    <property type="molecule type" value="Genomic_DNA"/>
</dbReference>
<protein>
    <submittedName>
        <fullName evidence="1">Coenzyme PQQ synthesis protein D</fullName>
    </submittedName>
</protein>
<dbReference type="Proteomes" id="UP000441399">
    <property type="component" value="Unassembled WGS sequence"/>
</dbReference>
<dbReference type="AlphaFoldDB" id="A0A5S9PUT9"/>
<reference evidence="1 2" key="1">
    <citation type="submission" date="2019-11" db="EMBL/GenBank/DDBJ databases">
        <authorList>
            <person name="Holert J."/>
        </authorList>
    </citation>
    <scope>NUCLEOTIDE SEQUENCE [LARGE SCALE GENOMIC DNA]</scope>
    <source>
        <strain evidence="1">SB11_3</strain>
    </source>
</reference>
<dbReference type="OrthoDB" id="9800554at2"/>
<evidence type="ECO:0000313" key="1">
    <source>
        <dbReference type="EMBL" id="CAA0108006.1"/>
    </source>
</evidence>
<name>A0A5S9PUT9_9GAMM</name>
<keyword evidence="2" id="KW-1185">Reference proteome</keyword>